<proteinExistence type="predicted"/>
<organism evidence="1">
    <name type="scientific">human gut metagenome</name>
    <dbReference type="NCBI Taxonomy" id="408170"/>
    <lineage>
        <taxon>unclassified sequences</taxon>
        <taxon>metagenomes</taxon>
        <taxon>organismal metagenomes</taxon>
    </lineage>
</organism>
<protein>
    <submittedName>
        <fullName evidence="1">Uncharacterized protein</fullName>
    </submittedName>
</protein>
<gene>
    <name evidence="1" type="ORF">Q604_UNBC18656G0001</name>
</gene>
<comment type="caution">
    <text evidence="1">The sequence shown here is derived from an EMBL/GenBank/DDBJ whole genome shotgun (WGS) entry which is preliminary data.</text>
</comment>
<evidence type="ECO:0000313" key="1">
    <source>
        <dbReference type="EMBL" id="ETJ18217.1"/>
    </source>
</evidence>
<dbReference type="AlphaFoldDB" id="W1WJ27"/>
<sequence length="28" mass="3175">STTRPIAKTMAKSVKVLIEKSNKMMLMH</sequence>
<accession>W1WJ27</accession>
<dbReference type="EMBL" id="AZMM01018656">
    <property type="protein sequence ID" value="ETJ18217.1"/>
    <property type="molecule type" value="Genomic_DNA"/>
</dbReference>
<feature type="non-terminal residue" evidence="1">
    <location>
        <position position="1"/>
    </location>
</feature>
<reference evidence="1" key="1">
    <citation type="submission" date="2013-12" db="EMBL/GenBank/DDBJ databases">
        <title>A Varibaculum cambriense genome reconstructed from a premature infant gut community with otherwise low bacterial novelty that shifts toward anaerobic metabolism during the third week of life.</title>
        <authorList>
            <person name="Brown C.T."/>
            <person name="Sharon I."/>
            <person name="Thomas B.C."/>
            <person name="Castelle C.J."/>
            <person name="Morowitz M.J."/>
            <person name="Banfield J.F."/>
        </authorList>
    </citation>
    <scope>NUCLEOTIDE SEQUENCE</scope>
</reference>
<name>W1WJ27_9ZZZZ</name>